<evidence type="ECO:0000313" key="2">
    <source>
        <dbReference type="EMBL" id="PKA51844.1"/>
    </source>
</evidence>
<dbReference type="Proteomes" id="UP000236161">
    <property type="component" value="Unassembled WGS sequence"/>
</dbReference>
<feature type="chain" id="PRO_5014155484" evidence="1">
    <location>
        <begin position="27"/>
        <end position="109"/>
    </location>
</feature>
<reference evidence="2 3" key="1">
    <citation type="journal article" date="2017" name="Nature">
        <title>The Apostasia genome and the evolution of orchids.</title>
        <authorList>
            <person name="Zhang G.Q."/>
            <person name="Liu K.W."/>
            <person name="Li Z."/>
            <person name="Lohaus R."/>
            <person name="Hsiao Y.Y."/>
            <person name="Niu S.C."/>
            <person name="Wang J.Y."/>
            <person name="Lin Y.C."/>
            <person name="Xu Q."/>
            <person name="Chen L.J."/>
            <person name="Yoshida K."/>
            <person name="Fujiwara S."/>
            <person name="Wang Z.W."/>
            <person name="Zhang Y.Q."/>
            <person name="Mitsuda N."/>
            <person name="Wang M."/>
            <person name="Liu G.H."/>
            <person name="Pecoraro L."/>
            <person name="Huang H.X."/>
            <person name="Xiao X.J."/>
            <person name="Lin M."/>
            <person name="Wu X.Y."/>
            <person name="Wu W.L."/>
            <person name="Chen Y.Y."/>
            <person name="Chang S.B."/>
            <person name="Sakamoto S."/>
            <person name="Ohme-Takagi M."/>
            <person name="Yagi M."/>
            <person name="Zeng S.J."/>
            <person name="Shen C.Y."/>
            <person name="Yeh C.M."/>
            <person name="Luo Y.B."/>
            <person name="Tsai W.C."/>
            <person name="Van de Peer Y."/>
            <person name="Liu Z.J."/>
        </authorList>
    </citation>
    <scope>NUCLEOTIDE SEQUENCE [LARGE SCALE GENOMIC DNA]</scope>
    <source>
        <strain evidence="3">cv. Shenzhen</strain>
        <tissue evidence="2">Stem</tissue>
    </source>
</reference>
<accession>A0A2I0A8I7</accession>
<keyword evidence="1" id="KW-0732">Signal</keyword>
<dbReference type="EMBL" id="KZ452012">
    <property type="protein sequence ID" value="PKA51844.1"/>
    <property type="molecule type" value="Genomic_DNA"/>
</dbReference>
<keyword evidence="3" id="KW-1185">Reference proteome</keyword>
<gene>
    <name evidence="2" type="ORF">AXF42_Ash008073</name>
</gene>
<dbReference type="AlphaFoldDB" id="A0A2I0A8I7"/>
<evidence type="ECO:0000256" key="1">
    <source>
        <dbReference type="SAM" id="SignalP"/>
    </source>
</evidence>
<feature type="signal peptide" evidence="1">
    <location>
        <begin position="1"/>
        <end position="26"/>
    </location>
</feature>
<organism evidence="2 3">
    <name type="scientific">Apostasia shenzhenica</name>
    <dbReference type="NCBI Taxonomy" id="1088818"/>
    <lineage>
        <taxon>Eukaryota</taxon>
        <taxon>Viridiplantae</taxon>
        <taxon>Streptophyta</taxon>
        <taxon>Embryophyta</taxon>
        <taxon>Tracheophyta</taxon>
        <taxon>Spermatophyta</taxon>
        <taxon>Magnoliopsida</taxon>
        <taxon>Liliopsida</taxon>
        <taxon>Asparagales</taxon>
        <taxon>Orchidaceae</taxon>
        <taxon>Apostasioideae</taxon>
        <taxon>Apostasia</taxon>
    </lineage>
</organism>
<name>A0A2I0A8I7_9ASPA</name>
<protein>
    <submittedName>
        <fullName evidence="2">Thioredoxin H4-2</fullName>
    </submittedName>
</protein>
<sequence>MTTSPRFSSLFPISAILLFFVGRNRASSNRSSKKNWIIPLVGIGPKSFNGCAGKNIAAANTDVVNFTFGYAHIIADIDDWDEKLPEANKLKGIVRASFLTFKHIYVILQ</sequence>
<evidence type="ECO:0000313" key="3">
    <source>
        <dbReference type="Proteomes" id="UP000236161"/>
    </source>
</evidence>
<proteinExistence type="predicted"/>